<dbReference type="GO" id="GO:0004371">
    <property type="term" value="F:glycerone kinase activity"/>
    <property type="evidence" value="ECO:0007669"/>
    <property type="project" value="UniProtKB-EC"/>
</dbReference>
<comment type="function">
    <text evidence="11">Catalyzes both the phosphorylation of dihydroxyacetone and of glyceraldehyde, and the splitting of ribonucleoside diphosphate-X compounds among which FAD is the best substrate. Represses IFIH1-mediated cellular antiviral response.</text>
</comment>
<dbReference type="Pfam" id="PF02734">
    <property type="entry name" value="Dak2"/>
    <property type="match status" value="1"/>
</dbReference>
<evidence type="ECO:0000256" key="4">
    <source>
        <dbReference type="ARBA" id="ARBA00018932"/>
    </source>
</evidence>
<keyword evidence="18" id="KW-0456">Lyase</keyword>
<evidence type="ECO:0000256" key="11">
    <source>
        <dbReference type="ARBA" id="ARBA00045490"/>
    </source>
</evidence>
<dbReference type="FunFam" id="1.25.40.340:FF:000002">
    <property type="entry name" value="Dihydroxyacetone kinase, L subunit"/>
    <property type="match status" value="1"/>
</dbReference>
<dbReference type="Proteomes" id="UP000288716">
    <property type="component" value="Unassembled WGS sequence"/>
</dbReference>
<evidence type="ECO:0000256" key="10">
    <source>
        <dbReference type="ARBA" id="ARBA00032426"/>
    </source>
</evidence>
<dbReference type="InterPro" id="IPR036117">
    <property type="entry name" value="DhaL_dom_sf"/>
</dbReference>
<evidence type="ECO:0000256" key="6">
    <source>
        <dbReference type="ARBA" id="ARBA00022741"/>
    </source>
</evidence>
<keyword evidence="5" id="KW-0808">Transferase</keyword>
<dbReference type="STRING" id="299467.A0A443S2P1"/>
<evidence type="ECO:0000256" key="5">
    <source>
        <dbReference type="ARBA" id="ARBA00022679"/>
    </source>
</evidence>
<evidence type="ECO:0000256" key="7">
    <source>
        <dbReference type="ARBA" id="ARBA00022777"/>
    </source>
</evidence>
<dbReference type="EC" id="4.6.1.15" evidence="3"/>
<proteinExistence type="predicted"/>
<evidence type="ECO:0000256" key="12">
    <source>
        <dbReference type="ARBA" id="ARBA00046681"/>
    </source>
</evidence>
<dbReference type="OrthoDB" id="1724672at2759"/>
<feature type="non-terminal residue" evidence="18">
    <location>
        <position position="571"/>
    </location>
</feature>
<evidence type="ECO:0000256" key="2">
    <source>
        <dbReference type="ARBA" id="ARBA00012110"/>
    </source>
</evidence>
<dbReference type="SUPFAM" id="SSF82549">
    <property type="entry name" value="DAK1/DegV-like"/>
    <property type="match status" value="1"/>
</dbReference>
<dbReference type="EMBL" id="NCKV01010997">
    <property type="protein sequence ID" value="RWS21754.1"/>
    <property type="molecule type" value="Genomic_DNA"/>
</dbReference>
<organism evidence="18 19">
    <name type="scientific">Leptotrombidium deliense</name>
    <dbReference type="NCBI Taxonomy" id="299467"/>
    <lineage>
        <taxon>Eukaryota</taxon>
        <taxon>Metazoa</taxon>
        <taxon>Ecdysozoa</taxon>
        <taxon>Arthropoda</taxon>
        <taxon>Chelicerata</taxon>
        <taxon>Arachnida</taxon>
        <taxon>Acari</taxon>
        <taxon>Acariformes</taxon>
        <taxon>Trombidiformes</taxon>
        <taxon>Prostigmata</taxon>
        <taxon>Anystina</taxon>
        <taxon>Parasitengona</taxon>
        <taxon>Trombiculoidea</taxon>
        <taxon>Trombiculidae</taxon>
        <taxon>Leptotrombidium</taxon>
    </lineage>
</organism>
<comment type="catalytic activity">
    <reaction evidence="13">
        <text>D-glyceraldehyde + ATP = D-glyceraldehyde 3-phosphate + ADP + H(+)</text>
        <dbReference type="Rhea" id="RHEA:13941"/>
        <dbReference type="ChEBI" id="CHEBI:15378"/>
        <dbReference type="ChEBI" id="CHEBI:17378"/>
        <dbReference type="ChEBI" id="CHEBI:30616"/>
        <dbReference type="ChEBI" id="CHEBI:59776"/>
        <dbReference type="ChEBI" id="CHEBI:456216"/>
        <dbReference type="EC" id="2.7.1.28"/>
    </reaction>
</comment>
<evidence type="ECO:0000259" key="16">
    <source>
        <dbReference type="PROSITE" id="PS51480"/>
    </source>
</evidence>
<dbReference type="VEuPathDB" id="VectorBase:LDEU010286"/>
<keyword evidence="8" id="KW-0067">ATP-binding</keyword>
<dbReference type="EC" id="2.7.1.29" evidence="1"/>
<dbReference type="Gene3D" id="3.30.1180.20">
    <property type="entry name" value="Dihydroxyacetone kinase, domain 2"/>
    <property type="match status" value="1"/>
</dbReference>
<dbReference type="GO" id="GO:0019563">
    <property type="term" value="P:glycerol catabolic process"/>
    <property type="evidence" value="ECO:0007669"/>
    <property type="project" value="TreeGrafter"/>
</dbReference>
<reference evidence="18 19" key="1">
    <citation type="journal article" date="2018" name="Gigascience">
        <title>Genomes of trombidid mites reveal novel predicted allergens and laterally-transferred genes associated with secondary metabolism.</title>
        <authorList>
            <person name="Dong X."/>
            <person name="Chaisiri K."/>
            <person name="Xia D."/>
            <person name="Armstrong S.D."/>
            <person name="Fang Y."/>
            <person name="Donnelly M.J."/>
            <person name="Kadowaki T."/>
            <person name="McGarry J.W."/>
            <person name="Darby A.C."/>
            <person name="Makepeace B.L."/>
        </authorList>
    </citation>
    <scope>NUCLEOTIDE SEQUENCE [LARGE SCALE GENOMIC DNA]</scope>
    <source>
        <strain evidence="18">UoL-UT</strain>
    </source>
</reference>
<keyword evidence="19" id="KW-1185">Reference proteome</keyword>
<feature type="domain" description="DhaL" evidence="16">
    <location>
        <begin position="376"/>
        <end position="571"/>
    </location>
</feature>
<comment type="caution">
    <text evidence="18">The sequence shown here is derived from an EMBL/GenBank/DDBJ whole genome shotgun (WGS) entry which is preliminary data.</text>
</comment>
<keyword evidence="9" id="KW-0170">Cobalt</keyword>
<dbReference type="GO" id="GO:0005524">
    <property type="term" value="F:ATP binding"/>
    <property type="evidence" value="ECO:0007669"/>
    <property type="project" value="UniProtKB-KW"/>
</dbReference>
<sequence>MEMSRKYLINELESSVRENLIGLVLRNESLQLFEDENVVFDKNCLQKSNKVVIIGGGGSGHEPLHAGYVGEGFLTAAVAGNIFAAPSSNSIFKAIKRLSAINNNEVLLLVGNYTGDRLTFGLAKERALLENIKVEMLLFGEDCAFIEMESSVGRRGLAGQAVMIKLAGALNDGKRTALQIKTELESISKGIHTISVSLTACNIPGVGMSFTLPTDQMEVGLGIHGEAGIRRTSVRNASHVVELMWSYIEKDLVKKNGSLAIFINNLGGLTVFEMNIICKEIVLYARSKGFQVERIYCDTFVTSLNMAGVSITVLEVGEHLINLLDASGVCDKWQSKCDIRRVPNKDPFFVTSESVRNEESENEKLDKALELPFGKDFFIVAVREACKQLILNERYLNELDSAAGDSDCGSTLSKGCNAILKALNENKLRPSFTQLARISENTMGGTSGAVYSLLFSAAAAQLTSDSKNVNKVEFWLNCITKAMNKISEYGQAKVGDRTLLDSLNAIRLVFEENKNSTDYVHVAQQLANNVDAAAKSTASMKPKAGRASYVDTKLVTQVDPGAVAVSIWITA</sequence>
<dbReference type="EC" id="2.7.1.28" evidence="2"/>
<dbReference type="Gene3D" id="1.25.40.340">
    <property type="match status" value="1"/>
</dbReference>
<comment type="catalytic activity">
    <reaction evidence="14">
        <text>FAD = riboflavin cyclic-4',5'-phosphate + AMP + H(+)</text>
        <dbReference type="Rhea" id="RHEA:13729"/>
        <dbReference type="ChEBI" id="CHEBI:15378"/>
        <dbReference type="ChEBI" id="CHEBI:57692"/>
        <dbReference type="ChEBI" id="CHEBI:76202"/>
        <dbReference type="ChEBI" id="CHEBI:456215"/>
        <dbReference type="EC" id="4.6.1.15"/>
    </reaction>
</comment>
<evidence type="ECO:0000259" key="17">
    <source>
        <dbReference type="PROSITE" id="PS51481"/>
    </source>
</evidence>
<dbReference type="SMART" id="SM01120">
    <property type="entry name" value="Dak2"/>
    <property type="match status" value="1"/>
</dbReference>
<dbReference type="GO" id="GO:0050354">
    <property type="term" value="F:triokinase activity"/>
    <property type="evidence" value="ECO:0007669"/>
    <property type="project" value="UniProtKB-EC"/>
</dbReference>
<keyword evidence="7 18" id="KW-0418">Kinase</keyword>
<dbReference type="GO" id="GO:0034012">
    <property type="term" value="F:FAD-AMP lyase (cyclizing) activity"/>
    <property type="evidence" value="ECO:0007669"/>
    <property type="project" value="UniProtKB-EC"/>
</dbReference>
<dbReference type="AlphaFoldDB" id="A0A443S2P1"/>
<dbReference type="GO" id="GO:0005829">
    <property type="term" value="C:cytosol"/>
    <property type="evidence" value="ECO:0007669"/>
    <property type="project" value="TreeGrafter"/>
</dbReference>
<evidence type="ECO:0000256" key="13">
    <source>
        <dbReference type="ARBA" id="ARBA00047974"/>
    </source>
</evidence>
<accession>A0A443S2P1</accession>
<dbReference type="Gene3D" id="3.40.50.10440">
    <property type="entry name" value="Dihydroxyacetone kinase, domain 1"/>
    <property type="match status" value="1"/>
</dbReference>
<evidence type="ECO:0000313" key="18">
    <source>
        <dbReference type="EMBL" id="RWS21754.1"/>
    </source>
</evidence>
<dbReference type="InterPro" id="IPR050861">
    <property type="entry name" value="Dihydroxyacetone_Kinase"/>
</dbReference>
<evidence type="ECO:0000256" key="14">
    <source>
        <dbReference type="ARBA" id="ARBA00048526"/>
    </source>
</evidence>
<protein>
    <recommendedName>
        <fullName evidence="4">Triokinase/FMN cyclase</fullName>
        <ecNumber evidence="2">2.7.1.28</ecNumber>
        <ecNumber evidence="1">2.7.1.29</ecNumber>
        <ecNumber evidence="3">4.6.1.15</ecNumber>
    </recommendedName>
    <alternativeName>
        <fullName evidence="10">Bifunctional ATP-dependent dihydroxyacetone kinase/FAD-AMP lyase (cyclizing)</fullName>
    </alternativeName>
</protein>
<gene>
    <name evidence="18" type="ORF">B4U80_01368</name>
</gene>
<feature type="domain" description="DhaK" evidence="17">
    <location>
        <begin position="11"/>
        <end position="333"/>
    </location>
</feature>
<comment type="catalytic activity">
    <reaction evidence="15">
        <text>dihydroxyacetone + ATP = dihydroxyacetone phosphate + ADP + H(+)</text>
        <dbReference type="Rhea" id="RHEA:15773"/>
        <dbReference type="ChEBI" id="CHEBI:15378"/>
        <dbReference type="ChEBI" id="CHEBI:16016"/>
        <dbReference type="ChEBI" id="CHEBI:30616"/>
        <dbReference type="ChEBI" id="CHEBI:57642"/>
        <dbReference type="ChEBI" id="CHEBI:456216"/>
        <dbReference type="EC" id="2.7.1.29"/>
    </reaction>
</comment>
<dbReference type="PANTHER" id="PTHR28629">
    <property type="entry name" value="TRIOKINASE/FMN CYCLASE"/>
    <property type="match status" value="1"/>
</dbReference>
<evidence type="ECO:0000256" key="3">
    <source>
        <dbReference type="ARBA" id="ARBA00012578"/>
    </source>
</evidence>
<dbReference type="InterPro" id="IPR004006">
    <property type="entry name" value="DhaK_dom"/>
</dbReference>
<evidence type="ECO:0000313" key="19">
    <source>
        <dbReference type="Proteomes" id="UP000288716"/>
    </source>
</evidence>
<dbReference type="PANTHER" id="PTHR28629:SF4">
    <property type="entry name" value="TRIOKINASE_FMN CYCLASE"/>
    <property type="match status" value="1"/>
</dbReference>
<dbReference type="PROSITE" id="PS51481">
    <property type="entry name" value="DHAK"/>
    <property type="match status" value="1"/>
</dbReference>
<evidence type="ECO:0000256" key="1">
    <source>
        <dbReference type="ARBA" id="ARBA00012107"/>
    </source>
</evidence>
<dbReference type="SUPFAM" id="SSF101473">
    <property type="entry name" value="DhaL-like"/>
    <property type="match status" value="1"/>
</dbReference>
<evidence type="ECO:0000256" key="15">
    <source>
        <dbReference type="ARBA" id="ARBA00048898"/>
    </source>
</evidence>
<dbReference type="Pfam" id="PF02733">
    <property type="entry name" value="Dak1"/>
    <property type="match status" value="1"/>
</dbReference>
<comment type="subunit">
    <text evidence="12">Homodimer. Interacts with IFIH1 (via the CARD domains), the interaction is inhibited by viral infection.</text>
</comment>
<dbReference type="InterPro" id="IPR004007">
    <property type="entry name" value="DhaL_dom"/>
</dbReference>
<dbReference type="FunFam" id="3.40.50.10440:FF:000001">
    <property type="entry name" value="Dihydroxyacetone kinase, DhaK subunit"/>
    <property type="match status" value="1"/>
</dbReference>
<evidence type="ECO:0000256" key="8">
    <source>
        <dbReference type="ARBA" id="ARBA00022840"/>
    </source>
</evidence>
<dbReference type="PROSITE" id="PS51480">
    <property type="entry name" value="DHAL"/>
    <property type="match status" value="1"/>
</dbReference>
<evidence type="ECO:0000256" key="9">
    <source>
        <dbReference type="ARBA" id="ARBA00023285"/>
    </source>
</evidence>
<name>A0A443S2P1_9ACAR</name>
<keyword evidence="6" id="KW-0547">Nucleotide-binding</keyword>